<reference evidence="2" key="1">
    <citation type="submission" date="2019-09" db="EMBL/GenBank/DDBJ databases">
        <title>Draft genome information of white flower Hibiscus syriacus.</title>
        <authorList>
            <person name="Kim Y.-M."/>
        </authorList>
    </citation>
    <scope>NUCLEOTIDE SEQUENCE [LARGE SCALE GENOMIC DNA]</scope>
    <source>
        <strain evidence="2">YM2019G1</strain>
    </source>
</reference>
<dbReference type="InterPro" id="IPR002156">
    <property type="entry name" value="RNaseH_domain"/>
</dbReference>
<dbReference type="Pfam" id="PF13456">
    <property type="entry name" value="RVT_3"/>
    <property type="match status" value="1"/>
</dbReference>
<dbReference type="GO" id="GO:0004523">
    <property type="term" value="F:RNA-DNA hybrid ribonuclease activity"/>
    <property type="evidence" value="ECO:0007669"/>
    <property type="project" value="InterPro"/>
</dbReference>
<keyword evidence="3" id="KW-1185">Reference proteome</keyword>
<evidence type="ECO:0000313" key="2">
    <source>
        <dbReference type="EMBL" id="KAE8674329.1"/>
    </source>
</evidence>
<dbReference type="Proteomes" id="UP000436088">
    <property type="component" value="Unassembled WGS sequence"/>
</dbReference>
<dbReference type="EMBL" id="VEPZ02001419">
    <property type="protein sequence ID" value="KAE8674329.1"/>
    <property type="molecule type" value="Genomic_DNA"/>
</dbReference>
<protein>
    <recommendedName>
        <fullName evidence="1">RNase H type-1 domain-containing protein</fullName>
    </recommendedName>
</protein>
<comment type="caution">
    <text evidence="2">The sequence shown here is derived from an EMBL/GenBank/DDBJ whole genome shotgun (WGS) entry which is preliminary data.</text>
</comment>
<evidence type="ECO:0000313" key="3">
    <source>
        <dbReference type="Proteomes" id="UP000436088"/>
    </source>
</evidence>
<evidence type="ECO:0000259" key="1">
    <source>
        <dbReference type="Pfam" id="PF13456"/>
    </source>
</evidence>
<proteinExistence type="predicted"/>
<accession>A0A6A2YE57</accession>
<dbReference type="GO" id="GO:0003676">
    <property type="term" value="F:nucleic acid binding"/>
    <property type="evidence" value="ECO:0007669"/>
    <property type="project" value="InterPro"/>
</dbReference>
<name>A0A6A2YE57_HIBSY</name>
<organism evidence="2 3">
    <name type="scientific">Hibiscus syriacus</name>
    <name type="common">Rose of Sharon</name>
    <dbReference type="NCBI Taxonomy" id="106335"/>
    <lineage>
        <taxon>Eukaryota</taxon>
        <taxon>Viridiplantae</taxon>
        <taxon>Streptophyta</taxon>
        <taxon>Embryophyta</taxon>
        <taxon>Tracheophyta</taxon>
        <taxon>Spermatophyta</taxon>
        <taxon>Magnoliopsida</taxon>
        <taxon>eudicotyledons</taxon>
        <taxon>Gunneridae</taxon>
        <taxon>Pentapetalae</taxon>
        <taxon>rosids</taxon>
        <taxon>malvids</taxon>
        <taxon>Malvales</taxon>
        <taxon>Malvaceae</taxon>
        <taxon>Malvoideae</taxon>
        <taxon>Hibiscus</taxon>
    </lineage>
</organism>
<dbReference type="AlphaFoldDB" id="A0A6A2YE57"/>
<feature type="domain" description="RNase H type-1" evidence="1">
    <location>
        <begin position="96"/>
        <end position="131"/>
    </location>
</feature>
<gene>
    <name evidence="2" type="ORF">F3Y22_tig00111758pilonHSYRG00089</name>
</gene>
<sequence>MNLEDASGFVIEKENWDIMFGAIVWNTWLPRNEVTFNNPAVDTRPILIKCRQLVDLTCRALDMNRIHQGPSRRPIVGPRVWSFPPEGWVKMNSDGARCRESEIWGVYTGLSCAWEIGSSNVIIEVDSMELLGCWISCKLETIELVFFITLLS</sequence>